<feature type="region of interest" description="Disordered" evidence="1">
    <location>
        <begin position="27"/>
        <end position="48"/>
    </location>
</feature>
<keyword evidence="3" id="KW-1185">Reference proteome</keyword>
<accession>A0ABP0SW87</accession>
<sequence length="625" mass="70915">MTVSAVAVIAKPAQDAILWAMQSGHCEMGSDHEGSSSGSDPDSPSPERVQVGSKQLFLRLMSSSVQLDSEEARSALLQSLMDQVLEGPSTKVGNLDLSSLAQRELPPGSWGHLFVIYQAHCIALDQKVASKALFYKVSKPWRKVLAFRRRSQHSTCAVCDKLRARMRHARTFIENAKAADCLLGHLATVWRCREVYWEARQQSRNGDELLTLIIDGFDRSKPLLPRWTRGRTPKHSTCERVTRTGVQLSAVIAHGHGVVIFLTDEATSCGGSYSWETILFTLNEVRPWKDLIPHVATMSNVYRPRSGEDEERIPHSFLFRRRDGLPAAIPRSERLPRRYEHNASDVFCLLKQDLCDAELSQPALLVWPGDELARSRAFWQAATSHRGKHFDLDPDRARDLLELADVLDSYPQYARATAYMRGLSYEILAIGHFVPGSERLSKEDSKRRRDTLLKLEEMRSTKADPDGDEPADGTKEESEESGEEEGERGEENTLLMNFRHRFEATLREANRMLTVKDLMISFEPSSIYGNRAGFLKGLLVTARAPAHGNIFWRSPAWRRGIVTDVHMLPRAEMYKEHQVTSAPLSMQAAFTDCQEQRQVVWMLEFNNLFGWCFSKMWLYDATMFD</sequence>
<feature type="region of interest" description="Disordered" evidence="1">
    <location>
        <begin position="439"/>
        <end position="494"/>
    </location>
</feature>
<name>A0ABP0SW87_9DINO</name>
<gene>
    <name evidence="2" type="ORF">CCMP2556_LOCUS54194</name>
</gene>
<feature type="compositionally biased region" description="Basic and acidic residues" evidence="1">
    <location>
        <begin position="439"/>
        <end position="465"/>
    </location>
</feature>
<reference evidence="2 3" key="1">
    <citation type="submission" date="2024-02" db="EMBL/GenBank/DDBJ databases">
        <authorList>
            <person name="Chen Y."/>
            <person name="Shah S."/>
            <person name="Dougan E. K."/>
            <person name="Thang M."/>
            <person name="Chan C."/>
        </authorList>
    </citation>
    <scope>NUCLEOTIDE SEQUENCE [LARGE SCALE GENOMIC DNA]</scope>
</reference>
<dbReference type="EMBL" id="CAXAMN010028473">
    <property type="protein sequence ID" value="CAK9116683.1"/>
    <property type="molecule type" value="Genomic_DNA"/>
</dbReference>
<feature type="compositionally biased region" description="Acidic residues" evidence="1">
    <location>
        <begin position="466"/>
        <end position="488"/>
    </location>
</feature>
<organism evidence="2 3">
    <name type="scientific">Durusdinium trenchii</name>
    <dbReference type="NCBI Taxonomy" id="1381693"/>
    <lineage>
        <taxon>Eukaryota</taxon>
        <taxon>Sar</taxon>
        <taxon>Alveolata</taxon>
        <taxon>Dinophyceae</taxon>
        <taxon>Suessiales</taxon>
        <taxon>Symbiodiniaceae</taxon>
        <taxon>Durusdinium</taxon>
    </lineage>
</organism>
<evidence type="ECO:0000256" key="1">
    <source>
        <dbReference type="SAM" id="MobiDB-lite"/>
    </source>
</evidence>
<comment type="caution">
    <text evidence="2">The sequence shown here is derived from an EMBL/GenBank/DDBJ whole genome shotgun (WGS) entry which is preliminary data.</text>
</comment>
<evidence type="ECO:0000313" key="2">
    <source>
        <dbReference type="EMBL" id="CAK9116683.1"/>
    </source>
</evidence>
<proteinExistence type="predicted"/>
<protein>
    <submittedName>
        <fullName evidence="2">Uncharacterized protein</fullName>
    </submittedName>
</protein>
<evidence type="ECO:0000313" key="3">
    <source>
        <dbReference type="Proteomes" id="UP001642484"/>
    </source>
</evidence>
<dbReference type="Proteomes" id="UP001642484">
    <property type="component" value="Unassembled WGS sequence"/>
</dbReference>